<dbReference type="Gene3D" id="2.90.10.10">
    <property type="entry name" value="Bulb-type lectin domain"/>
    <property type="match status" value="1"/>
</dbReference>
<dbReference type="InterPro" id="IPR021820">
    <property type="entry name" value="S-locus_recpt_kinase_C"/>
</dbReference>
<protein>
    <recommendedName>
        <fullName evidence="16">Receptor-like serine/threonine-protein kinase</fullName>
        <ecNumber evidence="16">2.7.11.1</ecNumber>
    </recommendedName>
</protein>
<dbReference type="InterPro" id="IPR008271">
    <property type="entry name" value="Ser/Thr_kinase_AS"/>
</dbReference>
<dbReference type="PANTHER" id="PTHR27002">
    <property type="entry name" value="RECEPTOR-LIKE SERINE/THREONINE-PROTEIN KINASE SD1-8"/>
    <property type="match status" value="1"/>
</dbReference>
<dbReference type="GO" id="GO:0004674">
    <property type="term" value="F:protein serine/threonine kinase activity"/>
    <property type="evidence" value="ECO:0007669"/>
    <property type="project" value="UniProtKB-KW"/>
</dbReference>
<comment type="similarity">
    <text evidence="16">Belongs to the protein kinase superfamily. Ser/Thr protein kinase family.</text>
</comment>
<proteinExistence type="inferred from homology"/>
<dbReference type="EMBL" id="JBCNJP010000017">
    <property type="protein sequence ID" value="KAK9064216.1"/>
    <property type="molecule type" value="Genomic_DNA"/>
</dbReference>
<evidence type="ECO:0000256" key="12">
    <source>
        <dbReference type="ARBA" id="ARBA00023157"/>
    </source>
</evidence>
<keyword evidence="24" id="KW-1185">Reference proteome</keyword>
<evidence type="ECO:0000256" key="1">
    <source>
        <dbReference type="ARBA" id="ARBA00004251"/>
    </source>
</evidence>
<dbReference type="CDD" id="cd14066">
    <property type="entry name" value="STKc_IRAK"/>
    <property type="match status" value="1"/>
</dbReference>
<evidence type="ECO:0000256" key="10">
    <source>
        <dbReference type="ARBA" id="ARBA00022989"/>
    </source>
</evidence>
<comment type="catalytic activity">
    <reaction evidence="14 16">
        <text>L-threonyl-[protein] + ATP = O-phospho-L-threonyl-[protein] + ADP + H(+)</text>
        <dbReference type="Rhea" id="RHEA:46608"/>
        <dbReference type="Rhea" id="RHEA-COMP:11060"/>
        <dbReference type="Rhea" id="RHEA-COMP:11605"/>
        <dbReference type="ChEBI" id="CHEBI:15378"/>
        <dbReference type="ChEBI" id="CHEBI:30013"/>
        <dbReference type="ChEBI" id="CHEBI:30616"/>
        <dbReference type="ChEBI" id="CHEBI:61977"/>
        <dbReference type="ChEBI" id="CHEBI:456216"/>
        <dbReference type="EC" id="2.7.11.1"/>
    </reaction>
</comment>
<keyword evidence="7 16" id="KW-0547">Nucleotide-binding</keyword>
<keyword evidence="2" id="KW-1003">Cell membrane</keyword>
<organism evidence="23 24">
    <name type="scientific">Deinandra increscens subsp. villosa</name>
    <dbReference type="NCBI Taxonomy" id="3103831"/>
    <lineage>
        <taxon>Eukaryota</taxon>
        <taxon>Viridiplantae</taxon>
        <taxon>Streptophyta</taxon>
        <taxon>Embryophyta</taxon>
        <taxon>Tracheophyta</taxon>
        <taxon>Spermatophyta</taxon>
        <taxon>Magnoliopsida</taxon>
        <taxon>eudicotyledons</taxon>
        <taxon>Gunneridae</taxon>
        <taxon>Pentapetalae</taxon>
        <taxon>asterids</taxon>
        <taxon>campanulids</taxon>
        <taxon>Asterales</taxon>
        <taxon>Asteraceae</taxon>
        <taxon>Asteroideae</taxon>
        <taxon>Heliantheae alliance</taxon>
        <taxon>Madieae</taxon>
        <taxon>Madiinae</taxon>
        <taxon>Deinandra</taxon>
    </lineage>
</organism>
<keyword evidence="9 16" id="KW-0067">ATP-binding</keyword>
<comment type="subcellular location">
    <subcellularLocation>
        <location evidence="1">Cell membrane</location>
        <topology evidence="1">Single-pass type I membrane protein</topology>
    </subcellularLocation>
</comment>
<feature type="binding site" evidence="17">
    <location>
        <position position="537"/>
    </location>
    <ligand>
        <name>ATP</name>
        <dbReference type="ChEBI" id="CHEBI:30616"/>
    </ligand>
</feature>
<evidence type="ECO:0000256" key="15">
    <source>
        <dbReference type="ARBA" id="ARBA00048679"/>
    </source>
</evidence>
<dbReference type="SMART" id="SM00108">
    <property type="entry name" value="B_lectin"/>
    <property type="match status" value="1"/>
</dbReference>
<dbReference type="InterPro" id="IPR001245">
    <property type="entry name" value="Ser-Thr/Tyr_kinase_cat_dom"/>
</dbReference>
<sequence length="827" mass="93060">MGKLHFHTIIIFFIFFIVFHVLCLATDTITPAKPLTVNQTLVSSGQVFELGFFDPGNGNLYIGIWYKQVEPKTYVWVANRDTPINSSSGKLTIGNKDINNGNIILLDQAETVVWKSNISVPVGNTVAKLLNSGNFVLCKENDENPENYIWESFKNPTDTLLPGMKLGWDRKTGVNRFLQPWKTSNDPGSGDYTYGINIHGFPELIYSKKERENEMKTLYRSGPWNGRTFSGIPWMKNLSSLIKFEFQDNDDEISYSFEMMSTSSYSRLVTNSSGVLQRLTWVESSQTWIELSFVPSDPCDEYQKCGPFGVCDANTSPGCKCMKGFRPKNQLAWDLREGSDGCVRSSKMDCQSDGFLVQNNIKLPESSRAYVNRTLSLSECAEICKSNCSCAAYANTDITGSGSGCVIWAVDLLDMRHFQGGQDLYVRAAASDLDEAHTVGASENDSNNNVVIIVSVTVGIVIMILLILICIWKKKIQRSNNSIIARKETDELELSFFDFTTLVIATDNFSSTNKLGQGGFGCVYKGVIMEGQVVAVKRLSTTSTQGIEEFKNEVRVIAKLQHRNLVRLLGCCIEVEEKLLVYEYMDNKSLDMFLFDKERSARLDWQKRSDIIFGIARGILYLHQDSRLRIIHRDLKASNILLDKEMNPKISDFGMARIFGGDQIEAKTKKVVGTYGYMSPEYAMDGRFSMKSDVFSFGVLVLEIVSGKKNREFYNACNQLNLIEQIWNLWKEGNALELIDESIRNEFSKDEVLTCIQIGLLCVQQHAEDRPSMSKVLLMLSSGGINLPQPKYPRFNIGKRGFERGLSSKHDESSSLNELTDTILVGR</sequence>
<dbReference type="PIRSF" id="PIRSF000641">
    <property type="entry name" value="SRK"/>
    <property type="match status" value="1"/>
</dbReference>
<keyword evidence="5 18" id="KW-0812">Transmembrane</keyword>
<keyword evidence="11 18" id="KW-0472">Membrane</keyword>
<dbReference type="InterPro" id="IPR003609">
    <property type="entry name" value="Pan_app"/>
</dbReference>
<dbReference type="InterPro" id="IPR011009">
    <property type="entry name" value="Kinase-like_dom_sf"/>
</dbReference>
<dbReference type="InterPro" id="IPR036426">
    <property type="entry name" value="Bulb-type_lectin_dom_sf"/>
</dbReference>
<dbReference type="EC" id="2.7.11.1" evidence="16"/>
<feature type="domain" description="Bulb-type lectin" evidence="21">
    <location>
        <begin position="26"/>
        <end position="150"/>
    </location>
</feature>
<evidence type="ECO:0000256" key="11">
    <source>
        <dbReference type="ARBA" id="ARBA00023136"/>
    </source>
</evidence>
<keyword evidence="3 16" id="KW-0723">Serine/threonine-protein kinase</keyword>
<dbReference type="InterPro" id="IPR017441">
    <property type="entry name" value="Protein_kinase_ATP_BS"/>
</dbReference>
<dbReference type="GO" id="GO:0048544">
    <property type="term" value="P:recognition of pollen"/>
    <property type="evidence" value="ECO:0007669"/>
    <property type="project" value="InterPro"/>
</dbReference>
<comment type="catalytic activity">
    <reaction evidence="15 16">
        <text>L-seryl-[protein] + ATP = O-phospho-L-seryl-[protein] + ADP + H(+)</text>
        <dbReference type="Rhea" id="RHEA:17989"/>
        <dbReference type="Rhea" id="RHEA-COMP:9863"/>
        <dbReference type="Rhea" id="RHEA-COMP:11604"/>
        <dbReference type="ChEBI" id="CHEBI:15378"/>
        <dbReference type="ChEBI" id="CHEBI:29999"/>
        <dbReference type="ChEBI" id="CHEBI:30616"/>
        <dbReference type="ChEBI" id="CHEBI:83421"/>
        <dbReference type="ChEBI" id="CHEBI:456216"/>
        <dbReference type="EC" id="2.7.11.1"/>
    </reaction>
</comment>
<keyword evidence="10 18" id="KW-1133">Transmembrane helix</keyword>
<dbReference type="PROSITE" id="PS50927">
    <property type="entry name" value="BULB_LECTIN"/>
    <property type="match status" value="1"/>
</dbReference>
<evidence type="ECO:0000256" key="5">
    <source>
        <dbReference type="ARBA" id="ARBA00022692"/>
    </source>
</evidence>
<evidence type="ECO:0000256" key="6">
    <source>
        <dbReference type="ARBA" id="ARBA00022729"/>
    </source>
</evidence>
<evidence type="ECO:0000256" key="18">
    <source>
        <dbReference type="SAM" id="Phobius"/>
    </source>
</evidence>
<dbReference type="PROSITE" id="PS50948">
    <property type="entry name" value="PAN"/>
    <property type="match status" value="1"/>
</dbReference>
<feature type="chain" id="PRO_5042914119" description="Receptor-like serine/threonine-protein kinase" evidence="19">
    <location>
        <begin position="26"/>
        <end position="827"/>
    </location>
</feature>
<dbReference type="FunFam" id="3.30.200.20:FF:000195">
    <property type="entry name" value="G-type lectin S-receptor-like serine/threonine-protein kinase"/>
    <property type="match status" value="1"/>
</dbReference>
<evidence type="ECO:0000313" key="24">
    <source>
        <dbReference type="Proteomes" id="UP001408789"/>
    </source>
</evidence>
<gene>
    <name evidence="23" type="ORF">SSX86_015596</name>
</gene>
<dbReference type="GO" id="GO:0005524">
    <property type="term" value="F:ATP binding"/>
    <property type="evidence" value="ECO:0007669"/>
    <property type="project" value="UniProtKB-UniRule"/>
</dbReference>
<evidence type="ECO:0000256" key="14">
    <source>
        <dbReference type="ARBA" id="ARBA00047899"/>
    </source>
</evidence>
<dbReference type="InterPro" id="IPR000858">
    <property type="entry name" value="S_locus_glycoprot_dom"/>
</dbReference>
<feature type="domain" description="Protein kinase" evidence="20">
    <location>
        <begin position="509"/>
        <end position="795"/>
    </location>
</feature>
<evidence type="ECO:0000259" key="20">
    <source>
        <dbReference type="PROSITE" id="PS50011"/>
    </source>
</evidence>
<evidence type="ECO:0000256" key="13">
    <source>
        <dbReference type="ARBA" id="ARBA00023180"/>
    </source>
</evidence>
<keyword evidence="6 19" id="KW-0732">Signal</keyword>
<evidence type="ECO:0000259" key="22">
    <source>
        <dbReference type="PROSITE" id="PS50948"/>
    </source>
</evidence>
<dbReference type="Pfam" id="PF01453">
    <property type="entry name" value="B_lectin"/>
    <property type="match status" value="1"/>
</dbReference>
<evidence type="ECO:0000256" key="4">
    <source>
        <dbReference type="ARBA" id="ARBA00022679"/>
    </source>
</evidence>
<evidence type="ECO:0000256" key="17">
    <source>
        <dbReference type="PROSITE-ProRule" id="PRU10141"/>
    </source>
</evidence>
<keyword evidence="8 16" id="KW-0418">Kinase</keyword>
<dbReference type="InterPro" id="IPR000719">
    <property type="entry name" value="Prot_kinase_dom"/>
</dbReference>
<dbReference type="FunFam" id="1.10.510.10:FF:000060">
    <property type="entry name" value="G-type lectin S-receptor-like serine/threonine-protein kinase"/>
    <property type="match status" value="1"/>
</dbReference>
<dbReference type="PROSITE" id="PS00108">
    <property type="entry name" value="PROTEIN_KINASE_ST"/>
    <property type="match status" value="1"/>
</dbReference>
<dbReference type="InterPro" id="IPR024171">
    <property type="entry name" value="SRK-like_kinase"/>
</dbReference>
<evidence type="ECO:0000256" key="2">
    <source>
        <dbReference type="ARBA" id="ARBA00022475"/>
    </source>
</evidence>
<feature type="signal peptide" evidence="19">
    <location>
        <begin position="1"/>
        <end position="25"/>
    </location>
</feature>
<dbReference type="PROSITE" id="PS00107">
    <property type="entry name" value="PROTEIN_KINASE_ATP"/>
    <property type="match status" value="1"/>
</dbReference>
<evidence type="ECO:0000256" key="19">
    <source>
        <dbReference type="SAM" id="SignalP"/>
    </source>
</evidence>
<feature type="domain" description="Apple" evidence="22">
    <location>
        <begin position="350"/>
        <end position="429"/>
    </location>
</feature>
<evidence type="ECO:0000256" key="16">
    <source>
        <dbReference type="PIRNR" id="PIRNR000641"/>
    </source>
</evidence>
<accession>A0AAP0GWC3</accession>
<evidence type="ECO:0000256" key="8">
    <source>
        <dbReference type="ARBA" id="ARBA00022777"/>
    </source>
</evidence>
<comment type="caution">
    <text evidence="23">The sequence shown here is derived from an EMBL/GenBank/DDBJ whole genome shotgun (WGS) entry which is preliminary data.</text>
</comment>
<evidence type="ECO:0000313" key="23">
    <source>
        <dbReference type="EMBL" id="KAK9064216.1"/>
    </source>
</evidence>
<evidence type="ECO:0000259" key="21">
    <source>
        <dbReference type="PROSITE" id="PS50927"/>
    </source>
</evidence>
<dbReference type="Proteomes" id="UP001408789">
    <property type="component" value="Unassembled WGS sequence"/>
</dbReference>
<dbReference type="SUPFAM" id="SSF51110">
    <property type="entry name" value="alpha-D-mannose-specific plant lectins"/>
    <property type="match status" value="1"/>
</dbReference>
<dbReference type="Gene3D" id="1.10.510.10">
    <property type="entry name" value="Transferase(Phosphotransferase) domain 1"/>
    <property type="match status" value="1"/>
</dbReference>
<dbReference type="SMART" id="SM00220">
    <property type="entry name" value="S_TKc"/>
    <property type="match status" value="1"/>
</dbReference>
<evidence type="ECO:0000256" key="9">
    <source>
        <dbReference type="ARBA" id="ARBA00022840"/>
    </source>
</evidence>
<dbReference type="Gene3D" id="3.30.200.20">
    <property type="entry name" value="Phosphorylase Kinase, domain 1"/>
    <property type="match status" value="1"/>
</dbReference>
<dbReference type="FunFam" id="2.90.10.10:FF:000001">
    <property type="entry name" value="G-type lectin S-receptor-like serine/threonine-protein kinase"/>
    <property type="match status" value="1"/>
</dbReference>
<dbReference type="Pfam" id="PF07714">
    <property type="entry name" value="PK_Tyr_Ser-Thr"/>
    <property type="match status" value="1"/>
</dbReference>
<dbReference type="PROSITE" id="PS50011">
    <property type="entry name" value="PROTEIN_KINASE_DOM"/>
    <property type="match status" value="1"/>
</dbReference>
<keyword evidence="13" id="KW-0325">Glycoprotein</keyword>
<keyword evidence="12" id="KW-1015">Disulfide bond</keyword>
<dbReference type="Pfam" id="PF00954">
    <property type="entry name" value="S_locus_glycop"/>
    <property type="match status" value="1"/>
</dbReference>
<feature type="transmembrane region" description="Helical" evidence="18">
    <location>
        <begin position="450"/>
        <end position="472"/>
    </location>
</feature>
<name>A0AAP0GWC3_9ASTR</name>
<keyword evidence="4 16" id="KW-0808">Transferase</keyword>
<dbReference type="SUPFAM" id="SSF56112">
    <property type="entry name" value="Protein kinase-like (PK-like)"/>
    <property type="match status" value="1"/>
</dbReference>
<reference evidence="23 24" key="1">
    <citation type="submission" date="2024-04" db="EMBL/GenBank/DDBJ databases">
        <title>The reference genome of an endangered Asteraceae, Deinandra increscens subsp. villosa, native to the Central Coast of California.</title>
        <authorList>
            <person name="Guilliams M."/>
            <person name="Hasenstab-Lehman K."/>
            <person name="Meyer R."/>
            <person name="Mcevoy S."/>
        </authorList>
    </citation>
    <scope>NUCLEOTIDE SEQUENCE [LARGE SCALE GENOMIC DNA]</scope>
    <source>
        <tissue evidence="23">Leaf</tissue>
    </source>
</reference>
<evidence type="ECO:0000256" key="7">
    <source>
        <dbReference type="ARBA" id="ARBA00022741"/>
    </source>
</evidence>
<dbReference type="Pfam" id="PF11883">
    <property type="entry name" value="DUF3403"/>
    <property type="match status" value="1"/>
</dbReference>
<dbReference type="PANTHER" id="PTHR27002:SF150">
    <property type="entry name" value="RECEPTOR-LIKE SERINE_THREONINE-PROTEIN KINASE SD1-8"/>
    <property type="match status" value="1"/>
</dbReference>
<dbReference type="CDD" id="cd00028">
    <property type="entry name" value="B_lectin"/>
    <property type="match status" value="1"/>
</dbReference>
<dbReference type="GO" id="GO:0005886">
    <property type="term" value="C:plasma membrane"/>
    <property type="evidence" value="ECO:0007669"/>
    <property type="project" value="UniProtKB-SubCell"/>
</dbReference>
<dbReference type="InterPro" id="IPR001480">
    <property type="entry name" value="Bulb-type_lectin_dom"/>
</dbReference>
<dbReference type="Pfam" id="PF08276">
    <property type="entry name" value="PAN_2"/>
    <property type="match status" value="1"/>
</dbReference>
<dbReference type="SMART" id="SM00473">
    <property type="entry name" value="PAN_AP"/>
    <property type="match status" value="1"/>
</dbReference>
<dbReference type="CDD" id="cd01098">
    <property type="entry name" value="PAN_AP_plant"/>
    <property type="match status" value="1"/>
</dbReference>
<evidence type="ECO:0000256" key="3">
    <source>
        <dbReference type="ARBA" id="ARBA00022527"/>
    </source>
</evidence>
<dbReference type="AlphaFoldDB" id="A0AAP0GWC3"/>